<keyword evidence="2" id="KW-1185">Reference proteome</keyword>
<organism evidence="1 2">
    <name type="scientific">Catharanthus roseus</name>
    <name type="common">Madagascar periwinkle</name>
    <name type="synonym">Vinca rosea</name>
    <dbReference type="NCBI Taxonomy" id="4058"/>
    <lineage>
        <taxon>Eukaryota</taxon>
        <taxon>Viridiplantae</taxon>
        <taxon>Streptophyta</taxon>
        <taxon>Embryophyta</taxon>
        <taxon>Tracheophyta</taxon>
        <taxon>Spermatophyta</taxon>
        <taxon>Magnoliopsida</taxon>
        <taxon>eudicotyledons</taxon>
        <taxon>Gunneridae</taxon>
        <taxon>Pentapetalae</taxon>
        <taxon>asterids</taxon>
        <taxon>lamiids</taxon>
        <taxon>Gentianales</taxon>
        <taxon>Apocynaceae</taxon>
        <taxon>Rauvolfioideae</taxon>
        <taxon>Vinceae</taxon>
        <taxon>Catharanthinae</taxon>
        <taxon>Catharanthus</taxon>
    </lineage>
</organism>
<evidence type="ECO:0000313" key="2">
    <source>
        <dbReference type="Proteomes" id="UP001060085"/>
    </source>
</evidence>
<dbReference type="Proteomes" id="UP001060085">
    <property type="component" value="Linkage Group LG05"/>
</dbReference>
<accession>A0ACC0AR25</accession>
<sequence length="799" mass="88053">MDFKFKGRTWAGNIYHRFEAMCQEVDDFVTKDSVKYVENQVQTVGESMKKFYSNVVHDFLPPVEDSKPNVGPLVTEKQNDVLGTYTKSVVGIKGKHGHVNERKSFKEQGNASEGRQRQHSLPPNLTFYQQAESEFYSEGSESVCISMNAEAVHEKNVVQEESPMSRFSSPQDENSSPNLREQDLLFDSLDSPADEKYSGTTENSSDRDWRSVFLTNCEPEMSVGNVDFGISHTDETVSTSDDLSEEAKSGLSLDLVGCNAFYKNAEIVPEEDAANEEHTVLEGENTFQEKDSSELISCAKEQHQVADDSPFLQDENISVLSLANEDFRSNIQGTLSPAMLDHETGSFVVQMEETVCDNIHPSVEAGGNLCLEQHKNVGKLGISLEENVALNVPPVVEFESFSNNKNCLKSEICSGEQHPLSEEVSNLQDGNLSESSVVPTNENPDVTISDEFHPETSFHEQELRDLQEESLCDISGLPMEAEKDIDGGSICKYSDLPGQMNRPIKYAVEKSANSVELKSSSDLSLCSTELHLQGKESDTLGDDNLSNSATPLCDKGKKNVENLSLAMSVQDGEFRASQMDEIICSENLSSGLEYSNIYVENKITQAALNSTVSVESSNVPNFLSAAYTQKGEKSCSSFTDSSHVLYISSISSGSFSDLTYDNKAVNPFPGSLSRANSAVSGGVGDNSAVDTADPDMETIDLSDKVNLDESCIIVDDSLRYASSSRPRKFRSYKKLIQDAFASRKRLIKEYEQLAIWYGDIETETCPRPKQSPLRSVATTTSSSITSEGSDMCEPEWELL</sequence>
<dbReference type="EMBL" id="CM044705">
    <property type="protein sequence ID" value="KAI5662432.1"/>
    <property type="molecule type" value="Genomic_DNA"/>
</dbReference>
<proteinExistence type="predicted"/>
<comment type="caution">
    <text evidence="1">The sequence shown here is derived from an EMBL/GenBank/DDBJ whole genome shotgun (WGS) entry which is preliminary data.</text>
</comment>
<reference evidence="2" key="1">
    <citation type="journal article" date="2023" name="Nat. Plants">
        <title>Single-cell RNA sequencing provides a high-resolution roadmap for understanding the multicellular compartmentation of specialized metabolism.</title>
        <authorList>
            <person name="Sun S."/>
            <person name="Shen X."/>
            <person name="Li Y."/>
            <person name="Li Y."/>
            <person name="Wang S."/>
            <person name="Li R."/>
            <person name="Zhang H."/>
            <person name="Shen G."/>
            <person name="Guo B."/>
            <person name="Wei J."/>
            <person name="Xu J."/>
            <person name="St-Pierre B."/>
            <person name="Chen S."/>
            <person name="Sun C."/>
        </authorList>
    </citation>
    <scope>NUCLEOTIDE SEQUENCE [LARGE SCALE GENOMIC DNA]</scope>
</reference>
<gene>
    <name evidence="1" type="ORF">M9H77_21755</name>
</gene>
<evidence type="ECO:0000313" key="1">
    <source>
        <dbReference type="EMBL" id="KAI5662432.1"/>
    </source>
</evidence>
<name>A0ACC0AR25_CATRO</name>
<protein>
    <submittedName>
        <fullName evidence="1">Uncharacterized protein</fullName>
    </submittedName>
</protein>